<evidence type="ECO:0000313" key="2">
    <source>
        <dbReference type="EMBL" id="OCH84955.1"/>
    </source>
</evidence>
<accession>A0A8E2DEK7</accession>
<evidence type="ECO:0000313" key="3">
    <source>
        <dbReference type="Proteomes" id="UP000250043"/>
    </source>
</evidence>
<keyword evidence="3" id="KW-1185">Reference proteome</keyword>
<feature type="compositionally biased region" description="Polar residues" evidence="1">
    <location>
        <begin position="1"/>
        <end position="14"/>
    </location>
</feature>
<dbReference type="EMBL" id="KV722619">
    <property type="protein sequence ID" value="OCH84955.1"/>
    <property type="molecule type" value="Genomic_DNA"/>
</dbReference>
<dbReference type="AlphaFoldDB" id="A0A8E2DEK7"/>
<dbReference type="Proteomes" id="UP000250043">
    <property type="component" value="Unassembled WGS sequence"/>
</dbReference>
<evidence type="ECO:0000256" key="1">
    <source>
        <dbReference type="SAM" id="MobiDB-lite"/>
    </source>
</evidence>
<sequence length="179" mass="19416">MSSRYSVRSNQNTRPALAALPTGRMRVVRVGDSPSPSIPGEFVTPTTGRADDGFGLSPLTPLSKMPSRRTGPNDRSQPTLGQTASEAEDRPKLLYSQAASRTPSPVSREEETRVDEQAVQRTLLRAEAFPTRKDARLPSVPAAQGGFKRSDFGTAAEHALPSVLIYPEEPMMLRPDDKG</sequence>
<proteinExistence type="predicted"/>
<protein>
    <submittedName>
        <fullName evidence="2">Uncharacterized protein</fullName>
    </submittedName>
</protein>
<organism evidence="2 3">
    <name type="scientific">Obba rivulosa</name>
    <dbReference type="NCBI Taxonomy" id="1052685"/>
    <lineage>
        <taxon>Eukaryota</taxon>
        <taxon>Fungi</taxon>
        <taxon>Dikarya</taxon>
        <taxon>Basidiomycota</taxon>
        <taxon>Agaricomycotina</taxon>
        <taxon>Agaricomycetes</taxon>
        <taxon>Polyporales</taxon>
        <taxon>Gelatoporiaceae</taxon>
        <taxon>Obba</taxon>
    </lineage>
</organism>
<name>A0A8E2DEK7_9APHY</name>
<feature type="region of interest" description="Disordered" evidence="1">
    <location>
        <begin position="1"/>
        <end position="118"/>
    </location>
</feature>
<reference evidence="2 3" key="1">
    <citation type="submission" date="2016-07" db="EMBL/GenBank/DDBJ databases">
        <title>Draft genome of the white-rot fungus Obba rivulosa 3A-2.</title>
        <authorList>
            <consortium name="DOE Joint Genome Institute"/>
            <person name="Miettinen O."/>
            <person name="Riley R."/>
            <person name="Acob R."/>
            <person name="Barry K."/>
            <person name="Cullen D."/>
            <person name="De Vries R."/>
            <person name="Hainaut M."/>
            <person name="Hatakka A."/>
            <person name="Henrissat B."/>
            <person name="Hilden K."/>
            <person name="Kuo R."/>
            <person name="Labutti K."/>
            <person name="Lipzen A."/>
            <person name="Makela M.R."/>
            <person name="Sandor L."/>
            <person name="Spatafora J.W."/>
            <person name="Grigoriev I.V."/>
            <person name="Hibbett D.S."/>
        </authorList>
    </citation>
    <scope>NUCLEOTIDE SEQUENCE [LARGE SCALE GENOMIC DNA]</scope>
    <source>
        <strain evidence="2 3">3A-2</strain>
    </source>
</reference>
<gene>
    <name evidence="2" type="ORF">OBBRIDRAFT_839325</name>
</gene>
<feature type="compositionally biased region" description="Polar residues" evidence="1">
    <location>
        <begin position="73"/>
        <end position="85"/>
    </location>
</feature>
<feature type="compositionally biased region" description="Basic and acidic residues" evidence="1">
    <location>
        <begin position="107"/>
        <end position="118"/>
    </location>
</feature>